<dbReference type="OrthoDB" id="7619515at2"/>
<dbReference type="Pfam" id="PF14248">
    <property type="entry name" value="DUF4345"/>
    <property type="match status" value="1"/>
</dbReference>
<dbReference type="AlphaFoldDB" id="A0A5B2V987"/>
<keyword evidence="1" id="KW-1133">Transmembrane helix</keyword>
<proteinExistence type="predicted"/>
<evidence type="ECO:0000256" key="1">
    <source>
        <dbReference type="SAM" id="Phobius"/>
    </source>
</evidence>
<feature type="transmembrane region" description="Helical" evidence="1">
    <location>
        <begin position="100"/>
        <end position="119"/>
    </location>
</feature>
<keyword evidence="3" id="KW-1185">Reference proteome</keyword>
<feature type="transmembrane region" description="Helical" evidence="1">
    <location>
        <begin position="76"/>
        <end position="94"/>
    </location>
</feature>
<feature type="transmembrane region" description="Helical" evidence="1">
    <location>
        <begin position="45"/>
        <end position="64"/>
    </location>
</feature>
<feature type="transmembrane region" description="Helical" evidence="1">
    <location>
        <begin position="12"/>
        <end position="33"/>
    </location>
</feature>
<sequence length="128" mass="13440">MERERRWLQGAVALGCLVPLSAGLAGVVLGPALTGDQAGVAGDSHYRYLSGLLLGIGIMFVSTIPGIERKGPRFRLLTGIVVIGGLGRALGYARMGAPDLAITLALGMELAVTPLLCLWQARIARAFR</sequence>
<evidence type="ECO:0000313" key="2">
    <source>
        <dbReference type="EMBL" id="KAA2235396.1"/>
    </source>
</evidence>
<dbReference type="EMBL" id="VUOA01000036">
    <property type="protein sequence ID" value="KAA2235396.1"/>
    <property type="molecule type" value="Genomic_DNA"/>
</dbReference>
<protein>
    <submittedName>
        <fullName evidence="2">DUF4345 domain-containing protein</fullName>
    </submittedName>
</protein>
<comment type="caution">
    <text evidence="2">The sequence shown here is derived from an EMBL/GenBank/DDBJ whole genome shotgun (WGS) entry which is preliminary data.</text>
</comment>
<name>A0A5B2V987_9HYPH</name>
<dbReference type="Proteomes" id="UP000323142">
    <property type="component" value="Unassembled WGS sequence"/>
</dbReference>
<gene>
    <name evidence="2" type="ORF">F0L46_20050</name>
</gene>
<dbReference type="RefSeq" id="WP_149821043.1">
    <property type="nucleotide sequence ID" value="NZ_VUOA01000036.1"/>
</dbReference>
<evidence type="ECO:0000313" key="3">
    <source>
        <dbReference type="Proteomes" id="UP000323142"/>
    </source>
</evidence>
<reference evidence="2 3" key="2">
    <citation type="submission" date="2019-09" db="EMBL/GenBank/DDBJ databases">
        <authorList>
            <person name="Jin C."/>
        </authorList>
    </citation>
    <scope>NUCLEOTIDE SEQUENCE [LARGE SCALE GENOMIC DNA]</scope>
    <source>
        <strain evidence="2 3">BN140002</strain>
    </source>
</reference>
<dbReference type="InterPro" id="IPR025597">
    <property type="entry name" value="DUF4345"/>
</dbReference>
<keyword evidence="1" id="KW-0812">Transmembrane</keyword>
<keyword evidence="1" id="KW-0472">Membrane</keyword>
<accession>A0A5B2V987</accession>
<organism evidence="2 3">
    <name type="scientific">Salinarimonas soli</name>
    <dbReference type="NCBI Taxonomy" id="1638099"/>
    <lineage>
        <taxon>Bacteria</taxon>
        <taxon>Pseudomonadati</taxon>
        <taxon>Pseudomonadota</taxon>
        <taxon>Alphaproteobacteria</taxon>
        <taxon>Hyphomicrobiales</taxon>
        <taxon>Salinarimonadaceae</taxon>
        <taxon>Salinarimonas</taxon>
    </lineage>
</organism>
<reference evidence="2 3" key="1">
    <citation type="submission" date="2019-09" db="EMBL/GenBank/DDBJ databases">
        <title>Salinarimonas rosea gen. nov., sp. nov., a new member of the a-2 subgroup of the Proteobacteria.</title>
        <authorList>
            <person name="Liu J."/>
        </authorList>
    </citation>
    <scope>NUCLEOTIDE SEQUENCE [LARGE SCALE GENOMIC DNA]</scope>
    <source>
        <strain evidence="2 3">BN140002</strain>
    </source>
</reference>